<evidence type="ECO:0000256" key="1">
    <source>
        <dbReference type="ARBA" id="ARBA00004613"/>
    </source>
</evidence>
<evidence type="ECO:0000256" key="3">
    <source>
        <dbReference type="ARBA" id="ARBA00022525"/>
    </source>
</evidence>
<feature type="chain" id="PRO_5021483325" evidence="5">
    <location>
        <begin position="28"/>
        <end position="199"/>
    </location>
</feature>
<evidence type="ECO:0000313" key="6">
    <source>
        <dbReference type="EMBL" id="TPP66290.1"/>
    </source>
</evidence>
<gene>
    <name evidence="6" type="ORF">FGIG_09674</name>
</gene>
<reference evidence="6 7" key="1">
    <citation type="submission" date="2019-04" db="EMBL/GenBank/DDBJ databases">
        <title>Annotation for the trematode Fasciola gigantica.</title>
        <authorList>
            <person name="Choi Y.-J."/>
        </authorList>
    </citation>
    <scope>NUCLEOTIDE SEQUENCE [LARGE SCALE GENOMIC DNA]</scope>
    <source>
        <strain evidence="6">Uganda_cow_1</strain>
    </source>
</reference>
<sequence length="199" mass="22480">MHSIKTTVLQVTLLCLIISEEPQRARAYPSNGYGEGIYPKQVEEVLATQPYDFQNAIREYQNVGGVSQAPRIPKIFQSPEALRTYLNKLNEYFITIGRPRSATNLRYIFIIISIWCLLDTHFEFFIKQPMQQSVNQPVNQSINQSFNQSGVQSINPPINRSVDRSTNHSTNQLIGGSVEESSNESISESINQSINQSIA</sequence>
<evidence type="ECO:0000313" key="7">
    <source>
        <dbReference type="Proteomes" id="UP000316759"/>
    </source>
</evidence>
<comment type="subcellular location">
    <subcellularLocation>
        <location evidence="1">Secreted</location>
    </subcellularLocation>
</comment>
<evidence type="ECO:0000256" key="2">
    <source>
        <dbReference type="ARBA" id="ARBA00010022"/>
    </source>
</evidence>
<feature type="region of interest" description="Disordered" evidence="4">
    <location>
        <begin position="148"/>
        <end position="199"/>
    </location>
</feature>
<comment type="similarity">
    <text evidence="2">Belongs to the NPY family.</text>
</comment>
<accession>A0A504ZAL7</accession>
<dbReference type="Proteomes" id="UP000316759">
    <property type="component" value="Unassembled WGS sequence"/>
</dbReference>
<evidence type="ECO:0000256" key="5">
    <source>
        <dbReference type="SAM" id="SignalP"/>
    </source>
</evidence>
<dbReference type="GO" id="GO:0005576">
    <property type="term" value="C:extracellular region"/>
    <property type="evidence" value="ECO:0007669"/>
    <property type="project" value="UniProtKB-SubCell"/>
</dbReference>
<protein>
    <submittedName>
        <fullName evidence="6">Uncharacterized protein</fullName>
    </submittedName>
</protein>
<name>A0A504ZAL7_FASGI</name>
<organism evidence="6 7">
    <name type="scientific">Fasciola gigantica</name>
    <name type="common">Giant liver fluke</name>
    <dbReference type="NCBI Taxonomy" id="46835"/>
    <lineage>
        <taxon>Eukaryota</taxon>
        <taxon>Metazoa</taxon>
        <taxon>Spiralia</taxon>
        <taxon>Lophotrochozoa</taxon>
        <taxon>Platyhelminthes</taxon>
        <taxon>Trematoda</taxon>
        <taxon>Digenea</taxon>
        <taxon>Plagiorchiida</taxon>
        <taxon>Echinostomata</taxon>
        <taxon>Echinostomatoidea</taxon>
        <taxon>Fasciolidae</taxon>
        <taxon>Fasciola</taxon>
    </lineage>
</organism>
<dbReference type="EMBL" id="SUNJ01002048">
    <property type="protein sequence ID" value="TPP66290.1"/>
    <property type="molecule type" value="Genomic_DNA"/>
</dbReference>
<evidence type="ECO:0000256" key="4">
    <source>
        <dbReference type="SAM" id="MobiDB-lite"/>
    </source>
</evidence>
<dbReference type="STRING" id="46835.A0A504ZAL7"/>
<proteinExistence type="inferred from homology"/>
<feature type="compositionally biased region" description="Low complexity" evidence="4">
    <location>
        <begin position="179"/>
        <end position="199"/>
    </location>
</feature>
<feature type="compositionally biased region" description="Polar residues" evidence="4">
    <location>
        <begin position="148"/>
        <end position="158"/>
    </location>
</feature>
<keyword evidence="7" id="KW-1185">Reference proteome</keyword>
<feature type="signal peptide" evidence="5">
    <location>
        <begin position="1"/>
        <end position="27"/>
    </location>
</feature>
<dbReference type="InterPro" id="IPR001955">
    <property type="entry name" value="Pancreatic_hormone-like"/>
</dbReference>
<dbReference type="GO" id="GO:0005179">
    <property type="term" value="F:hormone activity"/>
    <property type="evidence" value="ECO:0007669"/>
    <property type="project" value="InterPro"/>
</dbReference>
<comment type="caution">
    <text evidence="6">The sequence shown here is derived from an EMBL/GenBank/DDBJ whole genome shotgun (WGS) entry which is preliminary data.</text>
</comment>
<keyword evidence="3" id="KW-0964">Secreted</keyword>
<dbReference type="PROSITE" id="PS50276">
    <property type="entry name" value="PANCREATIC_HORMONE_2"/>
    <property type="match status" value="1"/>
</dbReference>
<dbReference type="OrthoDB" id="9972427at2759"/>
<dbReference type="AlphaFoldDB" id="A0A504ZAL7"/>
<dbReference type="Pfam" id="PF00159">
    <property type="entry name" value="Hormone_3"/>
    <property type="match status" value="1"/>
</dbReference>
<keyword evidence="5" id="KW-0732">Signal</keyword>